<evidence type="ECO:0000256" key="1">
    <source>
        <dbReference type="ARBA" id="ARBA00023015"/>
    </source>
</evidence>
<dbReference type="GeneID" id="94846022"/>
<evidence type="ECO:0000256" key="5">
    <source>
        <dbReference type="SAM" id="MobiDB-lite"/>
    </source>
</evidence>
<protein>
    <submittedName>
        <fullName evidence="9">Myb-like DNA-binding domain containing protein</fullName>
    </submittedName>
</protein>
<dbReference type="SMART" id="SM00717">
    <property type="entry name" value="SANT"/>
    <property type="match status" value="2"/>
</dbReference>
<dbReference type="GO" id="GO:0042796">
    <property type="term" value="P:snRNA transcription by RNA polymerase III"/>
    <property type="evidence" value="ECO:0007669"/>
    <property type="project" value="TreeGrafter"/>
</dbReference>
<dbReference type="Proteomes" id="UP000179807">
    <property type="component" value="Unassembled WGS sequence"/>
</dbReference>
<proteinExistence type="predicted"/>
<evidence type="ECO:0000313" key="9">
    <source>
        <dbReference type="EMBL" id="OHS96574.1"/>
    </source>
</evidence>
<name>A0A1J4JBL8_9EUKA</name>
<dbReference type="InterPro" id="IPR017884">
    <property type="entry name" value="SANT_dom"/>
</dbReference>
<keyword evidence="1" id="KW-0805">Transcription regulation</keyword>
<evidence type="ECO:0000259" key="8">
    <source>
        <dbReference type="PROSITE" id="PS51294"/>
    </source>
</evidence>
<feature type="domain" description="Myb-like" evidence="6">
    <location>
        <begin position="161"/>
        <end position="212"/>
    </location>
</feature>
<dbReference type="PANTHER" id="PTHR46621">
    <property type="entry name" value="SNRNA-ACTIVATING PROTEIN COMPLEX SUBUNIT 4"/>
    <property type="match status" value="1"/>
</dbReference>
<dbReference type="PANTHER" id="PTHR46621:SF1">
    <property type="entry name" value="SNRNA-ACTIVATING PROTEIN COMPLEX SUBUNIT 4"/>
    <property type="match status" value="1"/>
</dbReference>
<dbReference type="PROSITE" id="PS50090">
    <property type="entry name" value="MYB_LIKE"/>
    <property type="match status" value="2"/>
</dbReference>
<dbReference type="InterPro" id="IPR017930">
    <property type="entry name" value="Myb_dom"/>
</dbReference>
<dbReference type="Gene3D" id="1.10.10.60">
    <property type="entry name" value="Homeodomain-like"/>
    <property type="match status" value="2"/>
</dbReference>
<feature type="compositionally biased region" description="Polar residues" evidence="5">
    <location>
        <begin position="261"/>
        <end position="271"/>
    </location>
</feature>
<feature type="domain" description="HTH myb-type" evidence="8">
    <location>
        <begin position="161"/>
        <end position="216"/>
    </location>
</feature>
<comment type="caution">
    <text evidence="9">The sequence shown here is derived from an EMBL/GenBank/DDBJ whole genome shotgun (WGS) entry which is preliminary data.</text>
</comment>
<dbReference type="GO" id="GO:0001006">
    <property type="term" value="F:RNA polymerase III type 3 promoter sequence-specific DNA binding"/>
    <property type="evidence" value="ECO:0007669"/>
    <property type="project" value="TreeGrafter"/>
</dbReference>
<evidence type="ECO:0000256" key="4">
    <source>
        <dbReference type="ARBA" id="ARBA00023242"/>
    </source>
</evidence>
<keyword evidence="3" id="KW-0804">Transcription</keyword>
<accession>A0A1J4JBL8</accession>
<sequence length="368" mass="41127">MTAQSPPQIRSPDAASPSSPQEDPPKSTALLDIGAYLIEETATSAKEHHKKTAVECLAKYVDGAITYKEACDIFIALINTKAPLERIDTILKTSDDPIQCNRRSSTLKNGRNESRIWTKYEDQRLVCGIHKFGEDWVRVARFVGNNRNKVQCSQRWCRSLNPTILKGPWSFEENKLLIELVEVHGDRNWKKVAAVLTKRTDAQCRYRYIQLKKTGELDIFKNHSSGSGGLSQNLSELSPVSGQSSIGMNSSSEYSSPTMSPAASSCQDDTNQTNLFNSFNQSIVSSMNQNIQNPSMFSHQMSYDTSSHQESSLHLSSNSFIKQHAVQQGNHDNSGSTTISCDPFESDDFALDGWDKEFEEFCFNAPLF</sequence>
<evidence type="ECO:0000313" key="10">
    <source>
        <dbReference type="Proteomes" id="UP000179807"/>
    </source>
</evidence>
<feature type="domain" description="SANT" evidence="7">
    <location>
        <begin position="164"/>
        <end position="216"/>
    </location>
</feature>
<organism evidence="9 10">
    <name type="scientific">Tritrichomonas foetus</name>
    <dbReference type="NCBI Taxonomy" id="1144522"/>
    <lineage>
        <taxon>Eukaryota</taxon>
        <taxon>Metamonada</taxon>
        <taxon>Parabasalia</taxon>
        <taxon>Tritrichomonadida</taxon>
        <taxon>Tritrichomonadidae</taxon>
        <taxon>Tritrichomonas</taxon>
    </lineage>
</organism>
<evidence type="ECO:0000259" key="6">
    <source>
        <dbReference type="PROSITE" id="PS50090"/>
    </source>
</evidence>
<feature type="region of interest" description="Disordered" evidence="5">
    <location>
        <begin position="1"/>
        <end position="26"/>
    </location>
</feature>
<reference evidence="9" key="1">
    <citation type="submission" date="2016-10" db="EMBL/GenBank/DDBJ databases">
        <authorList>
            <person name="Benchimol M."/>
            <person name="Almeida L.G."/>
            <person name="Vasconcelos A.T."/>
            <person name="Perreira-Neves A."/>
            <person name="Rosa I.A."/>
            <person name="Tasca T."/>
            <person name="Bogo M.R."/>
            <person name="de Souza W."/>
        </authorList>
    </citation>
    <scope>NUCLEOTIDE SEQUENCE [LARGE SCALE GENOMIC DNA]</scope>
    <source>
        <strain evidence="9">K</strain>
    </source>
</reference>
<keyword evidence="4" id="KW-0539">Nucleus</keyword>
<dbReference type="GO" id="GO:0042795">
    <property type="term" value="P:snRNA transcription by RNA polymerase II"/>
    <property type="evidence" value="ECO:0007669"/>
    <property type="project" value="TreeGrafter"/>
</dbReference>
<evidence type="ECO:0000256" key="2">
    <source>
        <dbReference type="ARBA" id="ARBA00023125"/>
    </source>
</evidence>
<gene>
    <name evidence="9" type="ORF">TRFO_37254</name>
</gene>
<dbReference type="InterPro" id="IPR051575">
    <property type="entry name" value="Myb-like_DNA-bd"/>
</dbReference>
<feature type="domain" description="Myb-like" evidence="6">
    <location>
        <begin position="117"/>
        <end position="160"/>
    </location>
</feature>
<evidence type="ECO:0000256" key="3">
    <source>
        <dbReference type="ARBA" id="ARBA00023163"/>
    </source>
</evidence>
<dbReference type="AlphaFoldDB" id="A0A1J4JBL8"/>
<dbReference type="OrthoDB" id="2143914at2759"/>
<feature type="region of interest" description="Disordered" evidence="5">
    <location>
        <begin position="228"/>
        <end position="271"/>
    </location>
</feature>
<dbReference type="Pfam" id="PF00249">
    <property type="entry name" value="Myb_DNA-binding"/>
    <property type="match status" value="2"/>
</dbReference>
<dbReference type="GO" id="GO:0000978">
    <property type="term" value="F:RNA polymerase II cis-regulatory region sequence-specific DNA binding"/>
    <property type="evidence" value="ECO:0007669"/>
    <property type="project" value="TreeGrafter"/>
</dbReference>
<keyword evidence="2" id="KW-0238">DNA-binding</keyword>
<dbReference type="PROSITE" id="PS51294">
    <property type="entry name" value="HTH_MYB"/>
    <property type="match status" value="2"/>
</dbReference>
<dbReference type="InterPro" id="IPR001005">
    <property type="entry name" value="SANT/Myb"/>
</dbReference>
<dbReference type="SUPFAM" id="SSF46689">
    <property type="entry name" value="Homeodomain-like"/>
    <property type="match status" value="2"/>
</dbReference>
<dbReference type="PROSITE" id="PS51293">
    <property type="entry name" value="SANT"/>
    <property type="match status" value="1"/>
</dbReference>
<dbReference type="GO" id="GO:0019185">
    <property type="term" value="C:snRNA-activating protein complex"/>
    <property type="evidence" value="ECO:0007669"/>
    <property type="project" value="TreeGrafter"/>
</dbReference>
<dbReference type="InterPro" id="IPR009057">
    <property type="entry name" value="Homeodomain-like_sf"/>
</dbReference>
<feature type="compositionally biased region" description="Low complexity" evidence="5">
    <location>
        <begin position="230"/>
        <end position="260"/>
    </location>
</feature>
<dbReference type="EMBL" id="MLAK01001168">
    <property type="protein sequence ID" value="OHS96574.1"/>
    <property type="molecule type" value="Genomic_DNA"/>
</dbReference>
<keyword evidence="10" id="KW-1185">Reference proteome</keyword>
<dbReference type="CDD" id="cd00167">
    <property type="entry name" value="SANT"/>
    <property type="match status" value="2"/>
</dbReference>
<feature type="domain" description="HTH myb-type" evidence="8">
    <location>
        <begin position="117"/>
        <end position="160"/>
    </location>
</feature>
<dbReference type="RefSeq" id="XP_068349711.1">
    <property type="nucleotide sequence ID" value="XM_068511318.1"/>
</dbReference>
<dbReference type="VEuPathDB" id="TrichDB:TRFO_37254"/>
<evidence type="ECO:0000259" key="7">
    <source>
        <dbReference type="PROSITE" id="PS51293"/>
    </source>
</evidence>